<name>F0ZUR6_DICPU</name>
<feature type="domain" description="CCZ1/INTU/HSP4 first Longin" evidence="2">
    <location>
        <begin position="23"/>
        <end position="128"/>
    </location>
</feature>
<evidence type="ECO:0000256" key="1">
    <source>
        <dbReference type="SAM" id="MobiDB-lite"/>
    </source>
</evidence>
<dbReference type="InterPro" id="IPR026091">
    <property type="entry name" value="HPS4"/>
</dbReference>
<dbReference type="VEuPathDB" id="AmoebaDB:DICPUDRAFT_38579"/>
<dbReference type="RefSeq" id="XP_003291154.1">
    <property type="nucleotide sequence ID" value="XM_003291106.1"/>
</dbReference>
<accession>F0ZUR6</accession>
<gene>
    <name evidence="3" type="ORF">DICPUDRAFT_38579</name>
</gene>
<dbReference type="InterPro" id="IPR043987">
    <property type="entry name" value="CCZ1/INTU/HSP4_longin_1"/>
</dbReference>
<dbReference type="FunCoup" id="F0ZUR6">
    <property type="interactions" value="109"/>
</dbReference>
<dbReference type="PANTHER" id="PTHR14407:SF9">
    <property type="entry name" value="BLOC-3 COMPLEX MEMBER HPS4"/>
    <property type="match status" value="1"/>
</dbReference>
<feature type="compositionally biased region" description="Low complexity" evidence="1">
    <location>
        <begin position="237"/>
        <end position="265"/>
    </location>
</feature>
<dbReference type="EMBL" id="GL871199">
    <property type="protein sequence ID" value="EGC32312.1"/>
    <property type="molecule type" value="Genomic_DNA"/>
</dbReference>
<sequence>MSHYSESSPLTPLNFLKSEEILFCIYEEFENEESADQNDKLIFFYPDIPQVNNMMKVNFGGGIHSMSGISGDFFTSSPIDYITLERHTLSLKVVDRYTLVLCTENDIAPSTVSNHLTHIYNALTFYYRNLQIVSKEKKKLEGELKELMEISAKNMYKNLMNSFSPLPYTPLPHRSQRFFIQSSQLIDSIISNDHLGGAIFFRNTVLFSNFELQTTTKFILDKIEYSRRNATNPIILQQQQQQQQPQSPLQQPQQMNLNSSSQPLPNQLPPQFIPEDHHQTVYISPKEYTVLKNKHINTDIHQNPNNIFKLNPQPQKQPEQPQQPELDRYGEPIKPPLHNNEDYIAVELLIIYWNDITIALLTDINQNNQFTIHLEFNKIRLNHQNRILQLSKELEQSFDNRPSPPQVLYRTTISPSNIFHFLSYDSLTSMAISSGISTTNEENFINTCTIVHDTFIENPDTTQMFLKNQHGEIFCKKQFGREIYYQPKILYSNNRFLENSDLIIQNHLKEHNMNIL</sequence>
<dbReference type="OrthoDB" id="16754at2759"/>
<feature type="region of interest" description="Disordered" evidence="1">
    <location>
        <begin position="237"/>
        <end position="273"/>
    </location>
</feature>
<evidence type="ECO:0000313" key="3">
    <source>
        <dbReference type="EMBL" id="EGC32312.1"/>
    </source>
</evidence>
<dbReference type="eggNOG" id="ENOG502R9AW">
    <property type="taxonomic scope" value="Eukaryota"/>
</dbReference>
<dbReference type="KEGG" id="dpp:DICPUDRAFT_38579"/>
<evidence type="ECO:0000313" key="4">
    <source>
        <dbReference type="Proteomes" id="UP000001064"/>
    </source>
</evidence>
<dbReference type="OMA" id="TIHLEFN"/>
<dbReference type="AlphaFoldDB" id="F0ZUR6"/>
<dbReference type="GO" id="GO:0016192">
    <property type="term" value="P:vesicle-mediated transport"/>
    <property type="evidence" value="ECO:0007669"/>
    <property type="project" value="InterPro"/>
</dbReference>
<dbReference type="Proteomes" id="UP000001064">
    <property type="component" value="Unassembled WGS sequence"/>
</dbReference>
<keyword evidence="4" id="KW-1185">Reference proteome</keyword>
<dbReference type="Pfam" id="PF19031">
    <property type="entry name" value="Intu_longin_1"/>
    <property type="match status" value="1"/>
</dbReference>
<organism evidence="3 4">
    <name type="scientific">Dictyostelium purpureum</name>
    <name type="common">Slime mold</name>
    <dbReference type="NCBI Taxonomy" id="5786"/>
    <lineage>
        <taxon>Eukaryota</taxon>
        <taxon>Amoebozoa</taxon>
        <taxon>Evosea</taxon>
        <taxon>Eumycetozoa</taxon>
        <taxon>Dictyostelia</taxon>
        <taxon>Dictyosteliales</taxon>
        <taxon>Dictyosteliaceae</taxon>
        <taxon>Dictyostelium</taxon>
    </lineage>
</organism>
<dbReference type="STRING" id="5786.F0ZUR6"/>
<dbReference type="GeneID" id="10507334"/>
<feature type="compositionally biased region" description="Low complexity" evidence="1">
    <location>
        <begin position="312"/>
        <end position="324"/>
    </location>
</feature>
<evidence type="ECO:0000259" key="2">
    <source>
        <dbReference type="Pfam" id="PF19031"/>
    </source>
</evidence>
<dbReference type="InParanoid" id="F0ZUR6"/>
<reference evidence="4" key="1">
    <citation type="journal article" date="2011" name="Genome Biol.">
        <title>Comparative genomics of the social amoebae Dictyostelium discoideum and Dictyostelium purpureum.</title>
        <authorList>
            <consortium name="US DOE Joint Genome Institute (JGI-PGF)"/>
            <person name="Sucgang R."/>
            <person name="Kuo A."/>
            <person name="Tian X."/>
            <person name="Salerno W."/>
            <person name="Parikh A."/>
            <person name="Feasley C.L."/>
            <person name="Dalin E."/>
            <person name="Tu H."/>
            <person name="Huang E."/>
            <person name="Barry K."/>
            <person name="Lindquist E."/>
            <person name="Shapiro H."/>
            <person name="Bruce D."/>
            <person name="Schmutz J."/>
            <person name="Salamov A."/>
            <person name="Fey P."/>
            <person name="Gaudet P."/>
            <person name="Anjard C."/>
            <person name="Babu M.M."/>
            <person name="Basu S."/>
            <person name="Bushmanova Y."/>
            <person name="van der Wel H."/>
            <person name="Katoh-Kurasawa M."/>
            <person name="Dinh C."/>
            <person name="Coutinho P.M."/>
            <person name="Saito T."/>
            <person name="Elias M."/>
            <person name="Schaap P."/>
            <person name="Kay R.R."/>
            <person name="Henrissat B."/>
            <person name="Eichinger L."/>
            <person name="Rivero F."/>
            <person name="Putnam N.H."/>
            <person name="West C.M."/>
            <person name="Loomis W.F."/>
            <person name="Chisholm R.L."/>
            <person name="Shaulsky G."/>
            <person name="Strassmann J.E."/>
            <person name="Queller D.C."/>
            <person name="Kuspa A."/>
            <person name="Grigoriev I.V."/>
        </authorList>
    </citation>
    <scope>NUCLEOTIDE SEQUENCE [LARGE SCALE GENOMIC DNA]</scope>
    <source>
        <strain evidence="4">QSDP1</strain>
    </source>
</reference>
<protein>
    <recommendedName>
        <fullName evidence="2">CCZ1/INTU/HSP4 first Longin domain-containing protein</fullName>
    </recommendedName>
</protein>
<proteinExistence type="predicted"/>
<feature type="region of interest" description="Disordered" evidence="1">
    <location>
        <begin position="301"/>
        <end position="329"/>
    </location>
</feature>
<dbReference type="PANTHER" id="PTHR14407">
    <property type="entry name" value="HERMANSKY-PUDLAK SYNDROME 4 PROTEIN LIGHT-EAR PROTEIN-RELATED"/>
    <property type="match status" value="1"/>
</dbReference>